<name>A0A914X9N2_9BILA</name>
<keyword evidence="4" id="KW-0274">FAD</keyword>
<proteinExistence type="inferred from homology"/>
<keyword evidence="6" id="KW-0520">NAD</keyword>
<accession>A0A914X9N2</accession>
<feature type="signal peptide" evidence="7">
    <location>
        <begin position="1"/>
        <end position="18"/>
    </location>
</feature>
<evidence type="ECO:0000313" key="8">
    <source>
        <dbReference type="Proteomes" id="UP000887566"/>
    </source>
</evidence>
<evidence type="ECO:0000256" key="3">
    <source>
        <dbReference type="ARBA" id="ARBA00022729"/>
    </source>
</evidence>
<evidence type="ECO:0000256" key="7">
    <source>
        <dbReference type="SAM" id="SignalP"/>
    </source>
</evidence>
<dbReference type="Pfam" id="PF13450">
    <property type="entry name" value="NAD_binding_8"/>
    <property type="match status" value="1"/>
</dbReference>
<evidence type="ECO:0000256" key="5">
    <source>
        <dbReference type="ARBA" id="ARBA00022857"/>
    </source>
</evidence>
<organism evidence="8 9">
    <name type="scientific">Plectus sambesii</name>
    <dbReference type="NCBI Taxonomy" id="2011161"/>
    <lineage>
        <taxon>Eukaryota</taxon>
        <taxon>Metazoa</taxon>
        <taxon>Ecdysozoa</taxon>
        <taxon>Nematoda</taxon>
        <taxon>Chromadorea</taxon>
        <taxon>Plectida</taxon>
        <taxon>Plectina</taxon>
        <taxon>Plectoidea</taxon>
        <taxon>Plectidae</taxon>
        <taxon>Plectus</taxon>
    </lineage>
</organism>
<dbReference type="PANTHER" id="PTHR46091:SF3">
    <property type="entry name" value="AMINE OXIDASE DOMAIN-CONTAINING PROTEIN"/>
    <property type="match status" value="1"/>
</dbReference>
<keyword evidence="8" id="KW-1185">Reference proteome</keyword>
<evidence type="ECO:0000256" key="4">
    <source>
        <dbReference type="ARBA" id="ARBA00022827"/>
    </source>
</evidence>
<dbReference type="Proteomes" id="UP000887566">
    <property type="component" value="Unplaced"/>
</dbReference>
<comment type="similarity">
    <text evidence="1">Belongs to the carotenoid/retinoid oxidoreductase family. CrtISO subfamily.</text>
</comment>
<keyword evidence="2" id="KW-0285">Flavoprotein</keyword>
<evidence type="ECO:0000256" key="1">
    <source>
        <dbReference type="ARBA" id="ARBA00005855"/>
    </source>
</evidence>
<keyword evidence="3 7" id="KW-0732">Signal</keyword>
<evidence type="ECO:0000256" key="6">
    <source>
        <dbReference type="ARBA" id="ARBA00023027"/>
    </source>
</evidence>
<keyword evidence="5" id="KW-0521">NADP</keyword>
<evidence type="ECO:0000256" key="2">
    <source>
        <dbReference type="ARBA" id="ARBA00022630"/>
    </source>
</evidence>
<dbReference type="InterPro" id="IPR036188">
    <property type="entry name" value="FAD/NAD-bd_sf"/>
</dbReference>
<reference evidence="9" key="1">
    <citation type="submission" date="2022-11" db="UniProtKB">
        <authorList>
            <consortium name="WormBaseParasite"/>
        </authorList>
    </citation>
    <scope>IDENTIFICATION</scope>
</reference>
<dbReference type="PANTHER" id="PTHR46091">
    <property type="entry name" value="BLR7054 PROTEIN"/>
    <property type="match status" value="1"/>
</dbReference>
<dbReference type="AlphaFoldDB" id="A0A914X9N2"/>
<sequence length="614" mass="69296">MWWLLLCVLAALPILLWLKVGKRALFQPRQFPRHPSNPFKSEDIRPPQPTVTEKAKRAAVLKQPFEPEELTDTWDAIVIGSGMGGLSVAAILSKAKWRVLVLEQHGKAGGSSHTFNKHGYEFDVGVHIVPQMGKGTYLRALSDFITNGQLDWAKLDEYFDVAYVAGKAYPIKEGGPVVFQQQLKEWFPDDAQDIDNYYAHVFALSQTWKWLQKAKKMNWYLWKLLAKTGLLKYFTNTFEIASVTASEMIKRHVRNPELQTLLAYHYLYYAQPMSDTSFLLHGVFALPGGYYPVGGSSELAFTTIPVIEESGGRVFTRADVKQILFDEDGRAYGISVAKGGKDCSGKEYRFYAPAIISNAAVSTTFNKLIPRSIAEKSRYWPAIAKLTKCKWGGLQVFVGLKGTTEELGLKACNYFAWEGGHFEDMEKWLNSSAEEALDTTPPDFFFCSSSAKDPRSSLRNPGKSSLHVIALSNVDWFDEWKHMQKVSKRGIEYETYKKTLGHALLERALNYLPHLRDKVDCFEVSTPLTQKYYINNNQGEYYSLDHSLARFEPEIWGALRPDTDIPGLYLSSQDTFLCGLGSVIWAGLECAQILLNRDLENDLKDAMGSNLTAD</sequence>
<dbReference type="WBParaSite" id="PSAMB.scaffold7143size8152.g29690.t1">
    <property type="protein sequence ID" value="PSAMB.scaffold7143size8152.g29690.t1"/>
    <property type="gene ID" value="PSAMB.scaffold7143size8152.g29690"/>
</dbReference>
<protein>
    <submittedName>
        <fullName evidence="9">All-trans-retinol 13,14-reductase</fullName>
    </submittedName>
</protein>
<evidence type="ECO:0000313" key="9">
    <source>
        <dbReference type="WBParaSite" id="PSAMB.scaffold7143size8152.g29690.t1"/>
    </source>
</evidence>
<dbReference type="InterPro" id="IPR052206">
    <property type="entry name" value="Retinol_saturase"/>
</dbReference>
<dbReference type="Gene3D" id="3.50.50.60">
    <property type="entry name" value="FAD/NAD(P)-binding domain"/>
    <property type="match status" value="2"/>
</dbReference>
<dbReference type="SUPFAM" id="SSF51905">
    <property type="entry name" value="FAD/NAD(P)-binding domain"/>
    <property type="match status" value="1"/>
</dbReference>
<feature type="chain" id="PRO_5037869522" evidence="7">
    <location>
        <begin position="19"/>
        <end position="614"/>
    </location>
</feature>